<name>A0A853G9M4_9GAMM</name>
<dbReference type="Gene3D" id="3.10.270.10">
    <property type="entry name" value="Urate Oxidase"/>
    <property type="match status" value="1"/>
</dbReference>
<comment type="pathway">
    <text evidence="2">Cofactor biosynthesis; 7,8-dihydroneopterin triphosphate biosynthesis; 7,8-dihydroneopterin triphosphate from GTP: step 1/1.</text>
</comment>
<dbReference type="InterPro" id="IPR022838">
    <property type="entry name" value="GTP_cyclohydrolase_FolE2"/>
</dbReference>
<comment type="similarity">
    <text evidence="2">Belongs to the GTP cyclohydrolase IV family.</text>
</comment>
<feature type="site" description="May be catalytically important" evidence="2">
    <location>
        <position position="150"/>
    </location>
</feature>
<gene>
    <name evidence="2" type="primary">folE2</name>
    <name evidence="3" type="ORF">H0A74_02355</name>
</gene>
<accession>A0A853G9M4</accession>
<keyword evidence="1 2" id="KW-0378">Hydrolase</keyword>
<dbReference type="UniPathway" id="UPA00848">
    <property type="reaction ID" value="UER00151"/>
</dbReference>
<dbReference type="PANTHER" id="PTHR36445:SF1">
    <property type="entry name" value="GTP CYCLOHYDROLASE MPTA"/>
    <property type="match status" value="1"/>
</dbReference>
<proteinExistence type="inferred from homology"/>
<dbReference type="GO" id="GO:0003934">
    <property type="term" value="F:GTP cyclohydrolase I activity"/>
    <property type="evidence" value="ECO:0007669"/>
    <property type="project" value="UniProtKB-UniRule"/>
</dbReference>
<dbReference type="EMBL" id="JACCHU010000001">
    <property type="protein sequence ID" value="NYT52402.1"/>
    <property type="molecule type" value="Genomic_DNA"/>
</dbReference>
<comment type="caution">
    <text evidence="3">The sequence shown here is derived from an EMBL/GenBank/DDBJ whole genome shotgun (WGS) entry which is preliminary data.</text>
</comment>
<dbReference type="AlphaFoldDB" id="A0A853G9M4"/>
<dbReference type="InterPro" id="IPR003801">
    <property type="entry name" value="GTP_cyclohydrolase_FolE2/MptA"/>
</dbReference>
<protein>
    <recommendedName>
        <fullName evidence="2">GTP cyclohydrolase FolE2</fullName>
        <ecNumber evidence="2">3.5.4.16</ecNumber>
    </recommendedName>
</protein>
<reference evidence="3 4" key="1">
    <citation type="submission" date="2020-05" db="EMBL/GenBank/DDBJ databases">
        <title>Horizontal transmission and recombination maintain forever young bacterial symbiont genomes.</title>
        <authorList>
            <person name="Russell S.L."/>
            <person name="Pepper-Tunick E."/>
            <person name="Svedberg J."/>
            <person name="Byrne A."/>
            <person name="Ruelas Castillo J."/>
            <person name="Vollmers C."/>
            <person name="Beinart R.A."/>
            <person name="Corbett-Detig R."/>
        </authorList>
    </citation>
    <scope>NUCLEOTIDE SEQUENCE [LARGE SCALE GENOMIC DNA]</scope>
    <source>
        <strain evidence="3">Monterey_2004</strain>
    </source>
</reference>
<dbReference type="PANTHER" id="PTHR36445">
    <property type="entry name" value="GTP CYCLOHYDROLASE MPTA"/>
    <property type="match status" value="1"/>
</dbReference>
<dbReference type="GO" id="GO:0046654">
    <property type="term" value="P:tetrahydrofolate biosynthetic process"/>
    <property type="evidence" value="ECO:0007669"/>
    <property type="project" value="UniProtKB-UniRule"/>
</dbReference>
<evidence type="ECO:0000313" key="3">
    <source>
        <dbReference type="EMBL" id="NYT52402.1"/>
    </source>
</evidence>
<dbReference type="EC" id="3.5.4.16" evidence="2"/>
<dbReference type="HAMAP" id="MF_01527_B">
    <property type="entry name" value="GTP_cyclohydrol_B"/>
    <property type="match status" value="1"/>
</dbReference>
<evidence type="ECO:0000256" key="2">
    <source>
        <dbReference type="HAMAP-Rule" id="MF_01527"/>
    </source>
</evidence>
<evidence type="ECO:0000256" key="1">
    <source>
        <dbReference type="ARBA" id="ARBA00022801"/>
    </source>
</evidence>
<dbReference type="Pfam" id="PF02649">
    <property type="entry name" value="GCHY-1"/>
    <property type="match status" value="1"/>
</dbReference>
<comment type="function">
    <text evidence="2">Converts GTP to 7,8-dihydroneopterin triphosphate.</text>
</comment>
<organism evidence="3 4">
    <name type="scientific">Candidatus Vesicomyosocius endoextente</name>
    <dbReference type="NCBI Taxonomy" id="2738853"/>
    <lineage>
        <taxon>Bacteria</taxon>
        <taxon>Pseudomonadati</taxon>
        <taxon>Pseudomonadota</taxon>
        <taxon>Gammaproteobacteria</taxon>
        <taxon>Candidatus Pseudothioglobaceae</taxon>
        <taxon>Candidatus Vesicomyidisocius</taxon>
    </lineage>
</organism>
<sequence length="264" mass="29770">MSATHLPDTQNSADTRHIIIDKVGIKDIIHPITYIDCDGNKIPTIGMFTMTVSLPEHVKGTHMSRFIEILNESSCEFSAHNFDQIIDKVGEKLESDTAHITLNFPFFRKKEAPSSRVQSMMDYQVTLYGTLSKGEIQVMIKVVVPVTSLCPCSKSISKYGAHNQRSHITIKAKVSKGSILHIEDLIDLAERKASCELYALLKRDDEKMVTERAYDNPAFVEDLVRDIAVDLNADDKISYYCLESENFESIHNHSAYALIENLKC</sequence>
<comment type="catalytic activity">
    <reaction evidence="2">
        <text>GTP + H2O = 7,8-dihydroneopterin 3'-triphosphate + formate + H(+)</text>
        <dbReference type="Rhea" id="RHEA:17473"/>
        <dbReference type="ChEBI" id="CHEBI:15377"/>
        <dbReference type="ChEBI" id="CHEBI:15378"/>
        <dbReference type="ChEBI" id="CHEBI:15740"/>
        <dbReference type="ChEBI" id="CHEBI:37565"/>
        <dbReference type="ChEBI" id="CHEBI:58462"/>
        <dbReference type="EC" id="3.5.4.16"/>
    </reaction>
</comment>
<evidence type="ECO:0000313" key="4">
    <source>
        <dbReference type="Proteomes" id="UP000525329"/>
    </source>
</evidence>
<dbReference type="Proteomes" id="UP000525329">
    <property type="component" value="Unassembled WGS sequence"/>
</dbReference>
<dbReference type="NCBIfam" id="NF010200">
    <property type="entry name" value="PRK13674.1-1"/>
    <property type="match status" value="1"/>
</dbReference>